<evidence type="ECO:0000256" key="1">
    <source>
        <dbReference type="SAM" id="Phobius"/>
    </source>
</evidence>
<accession>A0A937JZK6</accession>
<dbReference type="InterPro" id="IPR025356">
    <property type="entry name" value="DUF4260"/>
</dbReference>
<keyword evidence="1" id="KW-0812">Transmembrane</keyword>
<sequence length="117" mass="13081">MKTTLKLEEAAVFGLCMVLFAQLDIAWWWFPLLLFVPDIGMLGYAVNTKIGAITYNICHHRLVAVLMAIVSFSIGSQTGLLIAIIIFAHISFDRMLGYGLKYTDSFKHTHLGTMGKK</sequence>
<comment type="caution">
    <text evidence="2">The sequence shown here is derived from an EMBL/GenBank/DDBJ whole genome shotgun (WGS) entry which is preliminary data.</text>
</comment>
<gene>
    <name evidence="2" type="ORF">JL102_00070</name>
</gene>
<keyword evidence="1" id="KW-1133">Transmembrane helix</keyword>
<feature type="transmembrane region" description="Helical" evidence="1">
    <location>
        <begin position="62"/>
        <end position="88"/>
    </location>
</feature>
<evidence type="ECO:0000313" key="3">
    <source>
        <dbReference type="Proteomes" id="UP000659388"/>
    </source>
</evidence>
<keyword evidence="1" id="KW-0472">Membrane</keyword>
<organism evidence="2 3">
    <name type="scientific">Fulvivirga sediminis</name>
    <dbReference type="NCBI Taxonomy" id="2803949"/>
    <lineage>
        <taxon>Bacteria</taxon>
        <taxon>Pseudomonadati</taxon>
        <taxon>Bacteroidota</taxon>
        <taxon>Cytophagia</taxon>
        <taxon>Cytophagales</taxon>
        <taxon>Fulvivirgaceae</taxon>
        <taxon>Fulvivirga</taxon>
    </lineage>
</organism>
<evidence type="ECO:0000313" key="2">
    <source>
        <dbReference type="EMBL" id="MBL3654507.1"/>
    </source>
</evidence>
<proteinExistence type="predicted"/>
<protein>
    <submittedName>
        <fullName evidence="2">DUF4260 domain-containing protein</fullName>
    </submittedName>
</protein>
<reference evidence="2" key="1">
    <citation type="submission" date="2021-01" db="EMBL/GenBank/DDBJ databases">
        <title>Fulvivirga kasyanovii gen. nov., sp nov., a novel member of the phylum Bacteroidetes isolated from seawater in a mussel farm.</title>
        <authorList>
            <person name="Zhao L.-H."/>
            <person name="Wang Z.-J."/>
        </authorList>
    </citation>
    <scope>NUCLEOTIDE SEQUENCE</scope>
    <source>
        <strain evidence="2">2943</strain>
    </source>
</reference>
<dbReference type="AlphaFoldDB" id="A0A937JZK6"/>
<name>A0A937JZK6_9BACT</name>
<dbReference type="RefSeq" id="WP_202241345.1">
    <property type="nucleotide sequence ID" value="NZ_JAESIY010000001.1"/>
</dbReference>
<dbReference type="Proteomes" id="UP000659388">
    <property type="component" value="Unassembled WGS sequence"/>
</dbReference>
<dbReference type="EMBL" id="JAESIY010000001">
    <property type="protein sequence ID" value="MBL3654507.1"/>
    <property type="molecule type" value="Genomic_DNA"/>
</dbReference>
<keyword evidence="3" id="KW-1185">Reference proteome</keyword>
<dbReference type="Pfam" id="PF14079">
    <property type="entry name" value="DUF4260"/>
    <property type="match status" value="1"/>
</dbReference>